<dbReference type="Proteomes" id="UP000000763">
    <property type="component" value="Chromosome 2"/>
</dbReference>
<feature type="domain" description="UBA" evidence="1">
    <location>
        <begin position="40"/>
        <end position="83"/>
    </location>
</feature>
<dbReference type="Pfam" id="PF00627">
    <property type="entry name" value="UBA"/>
    <property type="match status" value="1"/>
</dbReference>
<dbReference type="PANTHER" id="PTHR10621">
    <property type="entry name" value="UV EXCISION REPAIR PROTEIN RAD23"/>
    <property type="match status" value="1"/>
</dbReference>
<dbReference type="Gene3D" id="1.10.8.10">
    <property type="entry name" value="DNA helicase RuvA subunit, C-terminal domain"/>
    <property type="match status" value="1"/>
</dbReference>
<dbReference type="AlphaFoldDB" id="Q6K4W2"/>
<proteinExistence type="predicted"/>
<evidence type="ECO:0000259" key="1">
    <source>
        <dbReference type="PROSITE" id="PS50030"/>
    </source>
</evidence>
<dbReference type="PROSITE" id="PS50030">
    <property type="entry name" value="UBA"/>
    <property type="match status" value="1"/>
</dbReference>
<name>Q6K4W2_ORYSJ</name>
<organism evidence="2 3">
    <name type="scientific">Oryza sativa subsp. japonica</name>
    <name type="common">Rice</name>
    <dbReference type="NCBI Taxonomy" id="39947"/>
    <lineage>
        <taxon>Eukaryota</taxon>
        <taxon>Viridiplantae</taxon>
        <taxon>Streptophyta</taxon>
        <taxon>Embryophyta</taxon>
        <taxon>Tracheophyta</taxon>
        <taxon>Spermatophyta</taxon>
        <taxon>Magnoliopsida</taxon>
        <taxon>Liliopsida</taxon>
        <taxon>Poales</taxon>
        <taxon>Poaceae</taxon>
        <taxon>BOP clade</taxon>
        <taxon>Oryzoideae</taxon>
        <taxon>Oryzeae</taxon>
        <taxon>Oryzinae</taxon>
        <taxon>Oryza</taxon>
        <taxon>Oryza sativa</taxon>
    </lineage>
</organism>
<dbReference type="InterPro" id="IPR015940">
    <property type="entry name" value="UBA"/>
</dbReference>
<dbReference type="HOGENOM" id="CLU_2417207_0_0_1"/>
<dbReference type="InterPro" id="IPR009060">
    <property type="entry name" value="UBA-like_sf"/>
</dbReference>
<accession>Q6K4W2</accession>
<evidence type="ECO:0000313" key="3">
    <source>
        <dbReference type="Proteomes" id="UP000000763"/>
    </source>
</evidence>
<dbReference type="SUPFAM" id="SSF46934">
    <property type="entry name" value="UBA-like"/>
    <property type="match status" value="1"/>
</dbReference>
<dbReference type="EMBL" id="AP005514">
    <property type="protein sequence ID" value="BAD19842.1"/>
    <property type="molecule type" value="Genomic_DNA"/>
</dbReference>
<sequence>MVINAHHASKSDTPSFEFGIEFLTEADIYGLAASNLVAGSNLEGTVQSILEMGGGAWDRDTVMRALGAAYNNPERAVEYLYTGLPGQAEASAVVQALSVPAAVQAFPTSG</sequence>
<protein>
    <submittedName>
        <fullName evidence="2">RAD23 protein-like</fullName>
    </submittedName>
</protein>
<reference evidence="3" key="2">
    <citation type="journal article" date="2008" name="Nucleic Acids Res.">
        <title>The rice annotation project database (RAP-DB): 2008 update.</title>
        <authorList>
            <consortium name="The rice annotation project (RAP)"/>
        </authorList>
    </citation>
    <scope>GENOME REANNOTATION</scope>
    <source>
        <strain evidence="3">cv. Nipponbare</strain>
    </source>
</reference>
<evidence type="ECO:0000313" key="2">
    <source>
        <dbReference type="EMBL" id="BAD19842.1"/>
    </source>
</evidence>
<reference evidence="3" key="1">
    <citation type="journal article" date="2005" name="Nature">
        <title>The map-based sequence of the rice genome.</title>
        <authorList>
            <consortium name="International rice genome sequencing project (IRGSP)"/>
            <person name="Matsumoto T."/>
            <person name="Wu J."/>
            <person name="Kanamori H."/>
            <person name="Katayose Y."/>
            <person name="Fujisawa M."/>
            <person name="Namiki N."/>
            <person name="Mizuno H."/>
            <person name="Yamamoto K."/>
            <person name="Antonio B.A."/>
            <person name="Baba T."/>
            <person name="Sakata K."/>
            <person name="Nagamura Y."/>
            <person name="Aoki H."/>
            <person name="Arikawa K."/>
            <person name="Arita K."/>
            <person name="Bito T."/>
            <person name="Chiden Y."/>
            <person name="Fujitsuka N."/>
            <person name="Fukunaka R."/>
            <person name="Hamada M."/>
            <person name="Harada C."/>
            <person name="Hayashi A."/>
            <person name="Hijishita S."/>
            <person name="Honda M."/>
            <person name="Hosokawa S."/>
            <person name="Ichikawa Y."/>
            <person name="Idonuma A."/>
            <person name="Iijima M."/>
            <person name="Ikeda M."/>
            <person name="Ikeno M."/>
            <person name="Ito K."/>
            <person name="Ito S."/>
            <person name="Ito T."/>
            <person name="Ito Y."/>
            <person name="Ito Y."/>
            <person name="Iwabuchi A."/>
            <person name="Kamiya K."/>
            <person name="Karasawa W."/>
            <person name="Kurita K."/>
            <person name="Katagiri S."/>
            <person name="Kikuta A."/>
            <person name="Kobayashi H."/>
            <person name="Kobayashi N."/>
            <person name="Machita K."/>
            <person name="Maehara T."/>
            <person name="Masukawa M."/>
            <person name="Mizubayashi T."/>
            <person name="Mukai Y."/>
            <person name="Nagasaki H."/>
            <person name="Nagata Y."/>
            <person name="Naito S."/>
            <person name="Nakashima M."/>
            <person name="Nakama Y."/>
            <person name="Nakamichi Y."/>
            <person name="Nakamura M."/>
            <person name="Meguro A."/>
            <person name="Negishi M."/>
            <person name="Ohta I."/>
            <person name="Ohta T."/>
            <person name="Okamoto M."/>
            <person name="Ono N."/>
            <person name="Saji S."/>
            <person name="Sakaguchi M."/>
            <person name="Sakai K."/>
            <person name="Shibata M."/>
            <person name="Shimokawa T."/>
            <person name="Song J."/>
            <person name="Takazaki Y."/>
            <person name="Terasawa K."/>
            <person name="Tsugane M."/>
            <person name="Tsuji K."/>
            <person name="Ueda S."/>
            <person name="Waki K."/>
            <person name="Yamagata H."/>
            <person name="Yamamoto M."/>
            <person name="Yamamoto S."/>
            <person name="Yamane H."/>
            <person name="Yoshiki S."/>
            <person name="Yoshihara R."/>
            <person name="Yukawa K."/>
            <person name="Zhong H."/>
            <person name="Yano M."/>
            <person name="Yuan Q."/>
            <person name="Ouyang S."/>
            <person name="Liu J."/>
            <person name="Jones K.M."/>
            <person name="Gansberger K."/>
            <person name="Moffat K."/>
            <person name="Hill J."/>
            <person name="Bera J."/>
            <person name="Fadrosh D."/>
            <person name="Jin S."/>
            <person name="Johri S."/>
            <person name="Kim M."/>
            <person name="Overton L."/>
            <person name="Reardon M."/>
            <person name="Tsitrin T."/>
            <person name="Vuong H."/>
            <person name="Weaver B."/>
            <person name="Ciecko A."/>
            <person name="Tallon L."/>
            <person name="Jackson J."/>
            <person name="Pai G."/>
            <person name="Aken S.V."/>
            <person name="Utterback T."/>
            <person name="Reidmuller S."/>
            <person name="Feldblyum T."/>
            <person name="Hsiao J."/>
            <person name="Zismann V."/>
            <person name="Iobst S."/>
            <person name="de Vazeille A.R."/>
            <person name="Buell C.R."/>
            <person name="Ying K."/>
            <person name="Li Y."/>
            <person name="Lu T."/>
            <person name="Huang Y."/>
            <person name="Zhao Q."/>
            <person name="Feng Q."/>
            <person name="Zhang L."/>
            <person name="Zhu J."/>
            <person name="Weng Q."/>
            <person name="Mu J."/>
            <person name="Lu Y."/>
            <person name="Fan D."/>
            <person name="Liu Y."/>
            <person name="Guan J."/>
            <person name="Zhang Y."/>
            <person name="Yu S."/>
            <person name="Liu X."/>
            <person name="Zhang Y."/>
            <person name="Hong G."/>
            <person name="Han B."/>
            <person name="Choisne N."/>
            <person name="Demange N."/>
            <person name="Orjeda G."/>
            <person name="Samain S."/>
            <person name="Cattolico L."/>
            <person name="Pelletier E."/>
            <person name="Couloux A."/>
            <person name="Segurens B."/>
            <person name="Wincker P."/>
            <person name="D'Hont A."/>
            <person name="Scarpelli C."/>
            <person name="Weissenbach J."/>
            <person name="Salanoubat M."/>
            <person name="Quetier F."/>
            <person name="Yu Y."/>
            <person name="Kim H.R."/>
            <person name="Rambo T."/>
            <person name="Currie J."/>
            <person name="Collura K."/>
            <person name="Luo M."/>
            <person name="Yang T."/>
            <person name="Ammiraju J.S.S."/>
            <person name="Engler F."/>
            <person name="Soderlund C."/>
            <person name="Wing R.A."/>
            <person name="Palmer L.E."/>
            <person name="de la Bastide M."/>
            <person name="Spiegel L."/>
            <person name="Nascimento L."/>
            <person name="Zutavern T."/>
            <person name="O'Shaughnessy A."/>
            <person name="Dike S."/>
            <person name="Dedhia N."/>
            <person name="Preston R."/>
            <person name="Balija V."/>
            <person name="McCombie W.R."/>
            <person name="Chow T."/>
            <person name="Chen H."/>
            <person name="Chung M."/>
            <person name="Chen C."/>
            <person name="Shaw J."/>
            <person name="Wu H."/>
            <person name="Hsiao K."/>
            <person name="Chao Y."/>
            <person name="Chu M."/>
            <person name="Cheng C."/>
            <person name="Hour A."/>
            <person name="Lee P."/>
            <person name="Lin S."/>
            <person name="Lin Y."/>
            <person name="Liou J."/>
            <person name="Liu S."/>
            <person name="Hsing Y."/>
            <person name="Raghuvanshi S."/>
            <person name="Mohanty A."/>
            <person name="Bharti A.K."/>
            <person name="Gaur A."/>
            <person name="Gupta V."/>
            <person name="Kumar D."/>
            <person name="Ravi V."/>
            <person name="Vij S."/>
            <person name="Kapur A."/>
            <person name="Khurana P."/>
            <person name="Khurana P."/>
            <person name="Khurana J.P."/>
            <person name="Tyagi A.K."/>
            <person name="Gaikwad K."/>
            <person name="Singh A."/>
            <person name="Dalal V."/>
            <person name="Srivastava S."/>
            <person name="Dixit A."/>
            <person name="Pal A.K."/>
            <person name="Ghazi I.A."/>
            <person name="Yadav M."/>
            <person name="Pandit A."/>
            <person name="Bhargava A."/>
            <person name="Sureshbabu K."/>
            <person name="Batra K."/>
            <person name="Sharma T.R."/>
            <person name="Mohapatra T."/>
            <person name="Singh N.K."/>
            <person name="Messing J."/>
            <person name="Nelson A.B."/>
            <person name="Fuks G."/>
            <person name="Kavchok S."/>
            <person name="Keizer G."/>
            <person name="Linton E."/>
            <person name="Llaca V."/>
            <person name="Song R."/>
            <person name="Tanyolac B."/>
            <person name="Young S."/>
            <person name="Ho-Il K."/>
            <person name="Hahn J.H."/>
            <person name="Sangsakoo G."/>
            <person name="Vanavichit A."/>
            <person name="de Mattos Luiz.A.T."/>
            <person name="Zimmer P.D."/>
            <person name="Malone G."/>
            <person name="Dellagostin O."/>
            <person name="de Oliveira A.C."/>
            <person name="Bevan M."/>
            <person name="Bancroft I."/>
            <person name="Minx P."/>
            <person name="Cordum H."/>
            <person name="Wilson R."/>
            <person name="Cheng Z."/>
            <person name="Jin W."/>
            <person name="Jiang J."/>
            <person name="Leong S.A."/>
            <person name="Iwama H."/>
            <person name="Gojobori T."/>
            <person name="Itoh T."/>
            <person name="Niimura Y."/>
            <person name="Fujii Y."/>
            <person name="Habara T."/>
            <person name="Sakai H."/>
            <person name="Sato Y."/>
            <person name="Wilson G."/>
            <person name="Kumar K."/>
            <person name="McCouch S."/>
            <person name="Juretic N."/>
            <person name="Hoen D."/>
            <person name="Wright S."/>
            <person name="Bruskiewich R."/>
            <person name="Bureau T."/>
            <person name="Miyao A."/>
            <person name="Hirochika H."/>
            <person name="Nishikawa T."/>
            <person name="Kadowaki K."/>
            <person name="Sugiura M."/>
            <person name="Burr B."/>
            <person name="Sasaki T."/>
        </authorList>
    </citation>
    <scope>NUCLEOTIDE SEQUENCE [LARGE SCALE GENOMIC DNA]</scope>
    <source>
        <strain evidence="3">cv. Nipponbare</strain>
    </source>
</reference>
<dbReference type="PANTHER" id="PTHR10621:SF7">
    <property type="entry name" value="UBIQUITIN RECEPTOR RAD23"/>
    <property type="match status" value="1"/>
</dbReference>
<gene>
    <name evidence="2" type="primary">OSJNBa0035A24.45</name>
</gene>
<dbReference type="FunFam" id="1.10.8.10:FF:000003">
    <property type="entry name" value="UV excision repair protein RAD23 homolog"/>
    <property type="match status" value="1"/>
</dbReference>